<dbReference type="Gene3D" id="3.40.50.10420">
    <property type="entry name" value="NagB/RpiA/CoA transferase-like"/>
    <property type="match status" value="1"/>
</dbReference>
<dbReference type="InterPro" id="IPR024185">
    <property type="entry name" value="FTHF_cligase-like_sf"/>
</dbReference>
<comment type="catalytic activity">
    <reaction evidence="5">
        <text>(6S)-5-formyl-5,6,7,8-tetrahydrofolate + ATP = (6R)-5,10-methenyltetrahydrofolate + ADP + phosphate</text>
        <dbReference type="Rhea" id="RHEA:10488"/>
        <dbReference type="ChEBI" id="CHEBI:30616"/>
        <dbReference type="ChEBI" id="CHEBI:43474"/>
        <dbReference type="ChEBI" id="CHEBI:57455"/>
        <dbReference type="ChEBI" id="CHEBI:57457"/>
        <dbReference type="ChEBI" id="CHEBI:456216"/>
        <dbReference type="EC" id="6.3.3.2"/>
    </reaction>
</comment>
<keyword evidence="5" id="KW-0460">Magnesium</keyword>
<dbReference type="PIRSF" id="PIRSF006806">
    <property type="entry name" value="FTHF_cligase"/>
    <property type="match status" value="1"/>
</dbReference>
<dbReference type="InterPro" id="IPR037171">
    <property type="entry name" value="NagB/RpiA_transferase-like"/>
</dbReference>
<feature type="binding site" evidence="4">
    <location>
        <begin position="133"/>
        <end position="141"/>
    </location>
    <ligand>
        <name>ATP</name>
        <dbReference type="ChEBI" id="CHEBI:30616"/>
    </ligand>
</feature>
<feature type="binding site" evidence="4">
    <location>
        <begin position="7"/>
        <end position="11"/>
    </location>
    <ligand>
        <name>ATP</name>
        <dbReference type="ChEBI" id="CHEBI:30616"/>
    </ligand>
</feature>
<feature type="binding site" evidence="4">
    <location>
        <position position="58"/>
    </location>
    <ligand>
        <name>substrate</name>
    </ligand>
</feature>
<evidence type="ECO:0000313" key="6">
    <source>
        <dbReference type="EMBL" id="HJC66026.1"/>
    </source>
</evidence>
<evidence type="ECO:0000313" key="7">
    <source>
        <dbReference type="Proteomes" id="UP000823863"/>
    </source>
</evidence>
<dbReference type="InterPro" id="IPR002698">
    <property type="entry name" value="FTHF_cligase"/>
</dbReference>
<evidence type="ECO:0000256" key="4">
    <source>
        <dbReference type="PIRSR" id="PIRSR006806-1"/>
    </source>
</evidence>
<evidence type="ECO:0000256" key="3">
    <source>
        <dbReference type="ARBA" id="ARBA00022840"/>
    </source>
</evidence>
<evidence type="ECO:0000256" key="2">
    <source>
        <dbReference type="ARBA" id="ARBA00022741"/>
    </source>
</evidence>
<protein>
    <recommendedName>
        <fullName evidence="5">5-formyltetrahydrofolate cyclo-ligase</fullName>
        <ecNumber evidence="5">6.3.3.2</ecNumber>
    </recommendedName>
</protein>
<keyword evidence="6" id="KW-0436">Ligase</keyword>
<comment type="caution">
    <text evidence="6">The sequence shown here is derived from an EMBL/GenBank/DDBJ whole genome shotgun (WGS) entry which is preliminary data.</text>
</comment>
<accession>A0A9D2TEC9</accession>
<dbReference type="Pfam" id="PF01812">
    <property type="entry name" value="5-FTHF_cyc-lig"/>
    <property type="match status" value="1"/>
</dbReference>
<dbReference type="EC" id="6.3.3.2" evidence="5"/>
<dbReference type="SUPFAM" id="SSF100950">
    <property type="entry name" value="NagB/RpiA/CoA transferase-like"/>
    <property type="match status" value="1"/>
</dbReference>
<dbReference type="GO" id="GO:0046872">
    <property type="term" value="F:metal ion binding"/>
    <property type="evidence" value="ECO:0007669"/>
    <property type="project" value="UniProtKB-KW"/>
</dbReference>
<evidence type="ECO:0000256" key="5">
    <source>
        <dbReference type="RuleBase" id="RU361279"/>
    </source>
</evidence>
<dbReference type="AlphaFoldDB" id="A0A9D2TEC9"/>
<name>A0A9D2TEC9_9FIRM</name>
<proteinExistence type="inferred from homology"/>
<sequence length="191" mass="22304">MDAREKKSALRREILAQRNRLKPEEKEKMDRQILKRLLDWEPLWTGRPVFLYLSFGSEVNTWPLLEELFRRKIPVAAPRVAGREMDFYRIHGKEELRAGYKGIPEPSADCPKAETGESVILVPGAVFDRRGYRIGYGGGYYDRYLAVHKNVKTLAAAYPFQIVEEVIREEWDRPVERIFTAVEEIVSMEFL</sequence>
<dbReference type="Proteomes" id="UP000823863">
    <property type="component" value="Unassembled WGS sequence"/>
</dbReference>
<comment type="cofactor">
    <cofactor evidence="5">
        <name>Mg(2+)</name>
        <dbReference type="ChEBI" id="CHEBI:18420"/>
    </cofactor>
</comment>
<dbReference type="GO" id="GO:0035999">
    <property type="term" value="P:tetrahydrofolate interconversion"/>
    <property type="evidence" value="ECO:0007669"/>
    <property type="project" value="TreeGrafter"/>
</dbReference>
<reference evidence="6" key="2">
    <citation type="submission" date="2021-04" db="EMBL/GenBank/DDBJ databases">
        <authorList>
            <person name="Gilroy R."/>
        </authorList>
    </citation>
    <scope>NUCLEOTIDE SEQUENCE</scope>
    <source>
        <strain evidence="6">CHK198-12963</strain>
    </source>
</reference>
<keyword evidence="3 4" id="KW-0067">ATP-binding</keyword>
<dbReference type="PANTHER" id="PTHR23407">
    <property type="entry name" value="ATPASE INHIBITOR/5-FORMYLTETRAHYDROFOLATE CYCLO-LIGASE"/>
    <property type="match status" value="1"/>
</dbReference>
<keyword evidence="2 4" id="KW-0547">Nucleotide-binding</keyword>
<organism evidence="6 7">
    <name type="scientific">Candidatus Enterocloster excrementigallinarum</name>
    <dbReference type="NCBI Taxonomy" id="2838558"/>
    <lineage>
        <taxon>Bacteria</taxon>
        <taxon>Bacillati</taxon>
        <taxon>Bacillota</taxon>
        <taxon>Clostridia</taxon>
        <taxon>Lachnospirales</taxon>
        <taxon>Lachnospiraceae</taxon>
        <taxon>Enterocloster</taxon>
    </lineage>
</organism>
<dbReference type="GO" id="GO:0030272">
    <property type="term" value="F:5-formyltetrahydrofolate cyclo-ligase activity"/>
    <property type="evidence" value="ECO:0007669"/>
    <property type="project" value="UniProtKB-EC"/>
</dbReference>
<evidence type="ECO:0000256" key="1">
    <source>
        <dbReference type="ARBA" id="ARBA00010638"/>
    </source>
</evidence>
<dbReference type="GO" id="GO:0009396">
    <property type="term" value="P:folic acid-containing compound biosynthetic process"/>
    <property type="evidence" value="ECO:0007669"/>
    <property type="project" value="TreeGrafter"/>
</dbReference>
<dbReference type="NCBIfam" id="TIGR02727">
    <property type="entry name" value="MTHFS_bact"/>
    <property type="match status" value="1"/>
</dbReference>
<reference evidence="6" key="1">
    <citation type="journal article" date="2021" name="PeerJ">
        <title>Extensive microbial diversity within the chicken gut microbiome revealed by metagenomics and culture.</title>
        <authorList>
            <person name="Gilroy R."/>
            <person name="Ravi A."/>
            <person name="Getino M."/>
            <person name="Pursley I."/>
            <person name="Horton D.L."/>
            <person name="Alikhan N.F."/>
            <person name="Baker D."/>
            <person name="Gharbi K."/>
            <person name="Hall N."/>
            <person name="Watson M."/>
            <person name="Adriaenssens E.M."/>
            <person name="Foster-Nyarko E."/>
            <person name="Jarju S."/>
            <person name="Secka A."/>
            <person name="Antonio M."/>
            <person name="Oren A."/>
            <person name="Chaudhuri R.R."/>
            <person name="La Ragione R."/>
            <person name="Hildebrand F."/>
            <person name="Pallen M.J."/>
        </authorList>
    </citation>
    <scope>NUCLEOTIDE SEQUENCE</scope>
    <source>
        <strain evidence="6">CHK198-12963</strain>
    </source>
</reference>
<keyword evidence="5" id="KW-0479">Metal-binding</keyword>
<comment type="similarity">
    <text evidence="1 5">Belongs to the 5-formyltetrahydrofolate cyclo-ligase family.</text>
</comment>
<dbReference type="GO" id="GO:0005524">
    <property type="term" value="F:ATP binding"/>
    <property type="evidence" value="ECO:0007669"/>
    <property type="project" value="UniProtKB-KW"/>
</dbReference>
<dbReference type="EMBL" id="DWWB01000022">
    <property type="protein sequence ID" value="HJC66026.1"/>
    <property type="molecule type" value="Genomic_DNA"/>
</dbReference>
<gene>
    <name evidence="6" type="ORF">H9931_04805</name>
</gene>
<dbReference type="PANTHER" id="PTHR23407:SF1">
    <property type="entry name" value="5-FORMYLTETRAHYDROFOLATE CYCLO-LIGASE"/>
    <property type="match status" value="1"/>
</dbReference>
<feature type="binding site" evidence="4">
    <location>
        <position position="53"/>
    </location>
    <ligand>
        <name>substrate</name>
    </ligand>
</feature>